<evidence type="ECO:0000256" key="1">
    <source>
        <dbReference type="SAM" id="SignalP"/>
    </source>
</evidence>
<evidence type="ECO:0000313" key="2">
    <source>
        <dbReference type="EMBL" id="KAF2724622.1"/>
    </source>
</evidence>
<dbReference type="AlphaFoldDB" id="A0A9P4QCC5"/>
<feature type="signal peptide" evidence="1">
    <location>
        <begin position="1"/>
        <end position="18"/>
    </location>
</feature>
<name>A0A9P4QCC5_9PEZI</name>
<evidence type="ECO:0000313" key="3">
    <source>
        <dbReference type="Proteomes" id="UP000799441"/>
    </source>
</evidence>
<dbReference type="OrthoDB" id="4820608at2759"/>
<organism evidence="2 3">
    <name type="scientific">Polychaeton citri CBS 116435</name>
    <dbReference type="NCBI Taxonomy" id="1314669"/>
    <lineage>
        <taxon>Eukaryota</taxon>
        <taxon>Fungi</taxon>
        <taxon>Dikarya</taxon>
        <taxon>Ascomycota</taxon>
        <taxon>Pezizomycotina</taxon>
        <taxon>Dothideomycetes</taxon>
        <taxon>Dothideomycetidae</taxon>
        <taxon>Capnodiales</taxon>
        <taxon>Capnodiaceae</taxon>
        <taxon>Polychaeton</taxon>
    </lineage>
</organism>
<accession>A0A9P4QCC5</accession>
<gene>
    <name evidence="2" type="ORF">K431DRAFT_291705</name>
</gene>
<reference evidence="2" key="1">
    <citation type="journal article" date="2020" name="Stud. Mycol.">
        <title>101 Dothideomycetes genomes: a test case for predicting lifestyles and emergence of pathogens.</title>
        <authorList>
            <person name="Haridas S."/>
            <person name="Albert R."/>
            <person name="Binder M."/>
            <person name="Bloem J."/>
            <person name="Labutti K."/>
            <person name="Salamov A."/>
            <person name="Andreopoulos B."/>
            <person name="Baker S."/>
            <person name="Barry K."/>
            <person name="Bills G."/>
            <person name="Bluhm B."/>
            <person name="Cannon C."/>
            <person name="Castanera R."/>
            <person name="Culley D."/>
            <person name="Daum C."/>
            <person name="Ezra D."/>
            <person name="Gonzalez J."/>
            <person name="Henrissat B."/>
            <person name="Kuo A."/>
            <person name="Liang C."/>
            <person name="Lipzen A."/>
            <person name="Lutzoni F."/>
            <person name="Magnuson J."/>
            <person name="Mondo S."/>
            <person name="Nolan M."/>
            <person name="Ohm R."/>
            <person name="Pangilinan J."/>
            <person name="Park H.-J."/>
            <person name="Ramirez L."/>
            <person name="Alfaro M."/>
            <person name="Sun H."/>
            <person name="Tritt A."/>
            <person name="Yoshinaga Y."/>
            <person name="Zwiers L.-H."/>
            <person name="Turgeon B."/>
            <person name="Goodwin S."/>
            <person name="Spatafora J."/>
            <person name="Crous P."/>
            <person name="Grigoriev I."/>
        </authorList>
    </citation>
    <scope>NUCLEOTIDE SEQUENCE</scope>
    <source>
        <strain evidence="2">CBS 116435</strain>
    </source>
</reference>
<keyword evidence="1" id="KW-0732">Signal</keyword>
<keyword evidence="3" id="KW-1185">Reference proteome</keyword>
<comment type="caution">
    <text evidence="2">The sequence shown here is derived from an EMBL/GenBank/DDBJ whole genome shotgun (WGS) entry which is preliminary data.</text>
</comment>
<proteinExistence type="predicted"/>
<dbReference type="Proteomes" id="UP000799441">
    <property type="component" value="Unassembled WGS sequence"/>
</dbReference>
<feature type="chain" id="PRO_5040105411" evidence="1">
    <location>
        <begin position="19"/>
        <end position="213"/>
    </location>
</feature>
<sequence>MQNILSLLTLAAGAGALAVPASFEKRADQTFTSNHKQFDDLTTNIAVPQLFPVGLYNGLAWGGVVVLRPIEGLASVVPHSKPQHAGAAGPLDLLQLGQLTLNTFAQAKAGSGVRSFDLKSFWYGFGTDTGTTAGLAQPGTLYVIAYDVNGNQVPTTTFSYVPDKTINGDLVLGTFPDTYRNLQNVTFAVASSEPISERTYIALDDVTHVNHLA</sequence>
<protein>
    <submittedName>
        <fullName evidence="2">Uncharacterized protein</fullName>
    </submittedName>
</protein>
<dbReference type="EMBL" id="MU003771">
    <property type="protein sequence ID" value="KAF2724622.1"/>
    <property type="molecule type" value="Genomic_DNA"/>
</dbReference>